<dbReference type="EMBL" id="FJOG01000059">
    <property type="protein sequence ID" value="CZR68761.1"/>
    <property type="molecule type" value="Genomic_DNA"/>
</dbReference>
<name>A0A1L7XUS0_9HELO</name>
<comment type="cofactor">
    <cofactor evidence="1">
        <name>FAD</name>
        <dbReference type="ChEBI" id="CHEBI:57692"/>
    </cofactor>
</comment>
<evidence type="ECO:0000256" key="4">
    <source>
        <dbReference type="ARBA" id="ARBA00023002"/>
    </source>
</evidence>
<proteinExistence type="predicted"/>
<dbReference type="Pfam" id="PF01494">
    <property type="entry name" value="FAD_binding_3"/>
    <property type="match status" value="1"/>
</dbReference>
<keyword evidence="3" id="KW-0274">FAD</keyword>
<feature type="domain" description="FAD-binding" evidence="5">
    <location>
        <begin position="6"/>
        <end position="376"/>
    </location>
</feature>
<dbReference type="SUPFAM" id="SSF51905">
    <property type="entry name" value="FAD/NAD(P)-binding domain"/>
    <property type="match status" value="1"/>
</dbReference>
<protein>
    <recommendedName>
        <fullName evidence="5">FAD-binding domain-containing protein</fullName>
    </recommendedName>
</protein>
<accession>A0A1L7XUS0</accession>
<dbReference type="STRING" id="576137.A0A1L7XUS0"/>
<dbReference type="Pfam" id="PF21274">
    <property type="entry name" value="Rng_hyd_C"/>
    <property type="match status" value="1"/>
</dbReference>
<dbReference type="GO" id="GO:0016709">
    <property type="term" value="F:oxidoreductase activity, acting on paired donors, with incorporation or reduction of molecular oxygen, NAD(P)H as one donor, and incorporation of one atom of oxygen"/>
    <property type="evidence" value="ECO:0007669"/>
    <property type="project" value="UniProtKB-ARBA"/>
</dbReference>
<dbReference type="InterPro" id="IPR036188">
    <property type="entry name" value="FAD/NAD-bd_sf"/>
</dbReference>
<evidence type="ECO:0000313" key="6">
    <source>
        <dbReference type="EMBL" id="CZR68761.1"/>
    </source>
</evidence>
<dbReference type="InterPro" id="IPR050641">
    <property type="entry name" value="RIFMO-like"/>
</dbReference>
<dbReference type="GO" id="GO:0071949">
    <property type="term" value="F:FAD binding"/>
    <property type="evidence" value="ECO:0007669"/>
    <property type="project" value="InterPro"/>
</dbReference>
<evidence type="ECO:0000259" key="5">
    <source>
        <dbReference type="Pfam" id="PF01494"/>
    </source>
</evidence>
<dbReference type="PRINTS" id="PR00420">
    <property type="entry name" value="RNGMNOXGNASE"/>
</dbReference>
<dbReference type="PANTHER" id="PTHR43004">
    <property type="entry name" value="TRK SYSTEM POTASSIUM UPTAKE PROTEIN"/>
    <property type="match status" value="1"/>
</dbReference>
<dbReference type="PANTHER" id="PTHR43004:SF19">
    <property type="entry name" value="BINDING MONOOXYGENASE, PUTATIVE (JCVI)-RELATED"/>
    <property type="match status" value="1"/>
</dbReference>
<evidence type="ECO:0000313" key="7">
    <source>
        <dbReference type="Proteomes" id="UP000184330"/>
    </source>
</evidence>
<dbReference type="Gene3D" id="3.50.50.60">
    <property type="entry name" value="FAD/NAD(P)-binding domain"/>
    <property type="match status" value="1"/>
</dbReference>
<dbReference type="Gene3D" id="3.30.9.10">
    <property type="entry name" value="D-Amino Acid Oxidase, subunit A, domain 2"/>
    <property type="match status" value="1"/>
</dbReference>
<dbReference type="Proteomes" id="UP000184330">
    <property type="component" value="Unassembled WGS sequence"/>
</dbReference>
<dbReference type="Gene3D" id="3.40.30.120">
    <property type="match status" value="1"/>
</dbReference>
<keyword evidence="7" id="KW-1185">Reference proteome</keyword>
<gene>
    <name evidence="6" type="ORF">PAC_18660</name>
</gene>
<sequence length="612" mass="67319">MSEVIEVPVVIVGGGSCGLNLSIFLSDLAVDHVLLERHPSTSHAPKAHIINQRTMEIFRQHGIADPIVEQGTPPRQMSQVVWQTSLGGDGPLDRKVLAAIDTWGCKAGTERNTTYLRDAPLLPSNLPLLRSEPIFRAIAEQKNPGKVLFGHTVTDFTDQGDSVIVHVQTKDDKQITYRAQYVVGADGGKTVGPKLGIEMDGPTKLRQVTSVHFKADVSEYWDDRTCITNFASVESGPGFQSGSMLPLGPSWGRHSEEWQMHFSVPVGVEALSKEAAIIRVRELLKLPDLEMEITSCTNWILERVLARSYQKGRVFLGGDATHRHPPTTGLGLNTAVQDAHNLAWKLAYVLKGKASPQVLNTYETERRHIGRRNCDWAFFTSKRRLVISAAMGLQEGQTAANTIHLTQLLDETSEIGKAGLAVLQEAVEGQKVEFGAHNMDLGFSYLEGLFVPDGSEPPREDPTQQVYTPTTRPGHRLPHAWIEFRGKFLSTHDLLGTNGDFLLITDRHGKPWVEQAREVAEERGIGLRIAHIVAPYQGAKEGEYVDSDAHWMEVRGFKDGGAILVRPDSVVGWRSLGRANPGNLDISSAFDTLLGNSSSRTLLNGISSRTSH</sequence>
<dbReference type="AlphaFoldDB" id="A0A1L7XUS0"/>
<dbReference type="OrthoDB" id="2690153at2759"/>
<organism evidence="6 7">
    <name type="scientific">Phialocephala subalpina</name>
    <dbReference type="NCBI Taxonomy" id="576137"/>
    <lineage>
        <taxon>Eukaryota</taxon>
        <taxon>Fungi</taxon>
        <taxon>Dikarya</taxon>
        <taxon>Ascomycota</taxon>
        <taxon>Pezizomycotina</taxon>
        <taxon>Leotiomycetes</taxon>
        <taxon>Helotiales</taxon>
        <taxon>Mollisiaceae</taxon>
        <taxon>Phialocephala</taxon>
        <taxon>Phialocephala fortinii species complex</taxon>
    </lineage>
</organism>
<evidence type="ECO:0000256" key="2">
    <source>
        <dbReference type="ARBA" id="ARBA00022630"/>
    </source>
</evidence>
<dbReference type="InterPro" id="IPR002938">
    <property type="entry name" value="FAD-bd"/>
</dbReference>
<evidence type="ECO:0000256" key="1">
    <source>
        <dbReference type="ARBA" id="ARBA00001974"/>
    </source>
</evidence>
<reference evidence="6 7" key="1">
    <citation type="submission" date="2016-03" db="EMBL/GenBank/DDBJ databases">
        <authorList>
            <person name="Ploux O."/>
        </authorList>
    </citation>
    <scope>NUCLEOTIDE SEQUENCE [LARGE SCALE GENOMIC DNA]</scope>
    <source>
        <strain evidence="6 7">UAMH 11012</strain>
    </source>
</reference>
<keyword evidence="2" id="KW-0285">Flavoprotein</keyword>
<evidence type="ECO:0000256" key="3">
    <source>
        <dbReference type="ARBA" id="ARBA00022827"/>
    </source>
</evidence>
<keyword evidence="4" id="KW-0560">Oxidoreductase</keyword>